<dbReference type="PANTHER" id="PTHR24173:SF78">
    <property type="entry name" value="PROTEIN FEM-1 HOMOLOG B"/>
    <property type="match status" value="1"/>
</dbReference>
<evidence type="ECO:0000256" key="4">
    <source>
        <dbReference type="ARBA" id="ARBA00023043"/>
    </source>
</evidence>
<proteinExistence type="inferred from homology"/>
<dbReference type="InterPro" id="IPR036770">
    <property type="entry name" value="Ankyrin_rpt-contain_sf"/>
</dbReference>
<comment type="similarity">
    <text evidence="5">Belongs to the fem-1 family.</text>
</comment>
<feature type="repeat" description="ANK" evidence="7">
    <location>
        <begin position="150"/>
        <end position="182"/>
    </location>
</feature>
<dbReference type="Pfam" id="PF00023">
    <property type="entry name" value="Ank"/>
    <property type="match status" value="2"/>
</dbReference>
<dbReference type="SMART" id="SM00248">
    <property type="entry name" value="ANK"/>
    <property type="match status" value="8"/>
</dbReference>
<name>A0A8D8CTP9_CULPI</name>
<comment type="pathway">
    <text evidence="1">Protein modification; protein ubiquitination.</text>
</comment>
<feature type="repeat" description="ANK" evidence="7">
    <location>
        <begin position="216"/>
        <end position="241"/>
    </location>
</feature>
<evidence type="ECO:0000256" key="1">
    <source>
        <dbReference type="ARBA" id="ARBA00004906"/>
    </source>
</evidence>
<evidence type="ECO:0000256" key="5">
    <source>
        <dbReference type="ARBA" id="ARBA00038500"/>
    </source>
</evidence>
<dbReference type="PANTHER" id="PTHR24173">
    <property type="entry name" value="ANKYRIN REPEAT CONTAINING"/>
    <property type="match status" value="1"/>
</dbReference>
<dbReference type="InterPro" id="IPR002110">
    <property type="entry name" value="Ankyrin_rpt"/>
</dbReference>
<dbReference type="PRINTS" id="PR01415">
    <property type="entry name" value="ANKYRIN"/>
</dbReference>
<keyword evidence="3" id="KW-0833">Ubl conjugation pathway</keyword>
<accession>A0A8D8CTP9</accession>
<keyword evidence="4 7" id="KW-0040">ANK repeat</keyword>
<keyword evidence="2" id="KW-0677">Repeat</keyword>
<dbReference type="Gene3D" id="1.25.40.20">
    <property type="entry name" value="Ankyrin repeat-containing domain"/>
    <property type="match status" value="4"/>
</dbReference>
<dbReference type="SUPFAM" id="SSF48403">
    <property type="entry name" value="Ankyrin repeat"/>
    <property type="match status" value="2"/>
</dbReference>
<evidence type="ECO:0000313" key="8">
    <source>
        <dbReference type="EMBL" id="CAG6500210.1"/>
    </source>
</evidence>
<organism evidence="8">
    <name type="scientific">Culex pipiens</name>
    <name type="common">House mosquito</name>
    <dbReference type="NCBI Taxonomy" id="7175"/>
    <lineage>
        <taxon>Eukaryota</taxon>
        <taxon>Metazoa</taxon>
        <taxon>Ecdysozoa</taxon>
        <taxon>Arthropoda</taxon>
        <taxon>Hexapoda</taxon>
        <taxon>Insecta</taxon>
        <taxon>Pterygota</taxon>
        <taxon>Neoptera</taxon>
        <taxon>Endopterygota</taxon>
        <taxon>Diptera</taxon>
        <taxon>Nematocera</taxon>
        <taxon>Culicoidea</taxon>
        <taxon>Culicidae</taxon>
        <taxon>Culicinae</taxon>
        <taxon>Culicini</taxon>
        <taxon>Culex</taxon>
        <taxon>Culex</taxon>
    </lineage>
</organism>
<protein>
    <recommendedName>
        <fullName evidence="6">Protein fem-1 homolog B</fullName>
    </recommendedName>
</protein>
<dbReference type="PROSITE" id="PS50297">
    <property type="entry name" value="ANK_REP_REGION"/>
    <property type="match status" value="4"/>
</dbReference>
<evidence type="ECO:0000256" key="7">
    <source>
        <dbReference type="PROSITE-ProRule" id="PRU00023"/>
    </source>
</evidence>
<dbReference type="PROSITE" id="PS50088">
    <property type="entry name" value="ANK_REPEAT"/>
    <property type="match status" value="4"/>
</dbReference>
<reference evidence="8" key="1">
    <citation type="submission" date="2021-05" db="EMBL/GenBank/DDBJ databases">
        <authorList>
            <person name="Alioto T."/>
            <person name="Alioto T."/>
            <person name="Gomez Garrido J."/>
        </authorList>
    </citation>
    <scope>NUCLEOTIDE SEQUENCE</scope>
</reference>
<dbReference type="EMBL" id="HBUE01139767">
    <property type="protein sequence ID" value="CAG6500210.1"/>
    <property type="molecule type" value="Transcribed_RNA"/>
</dbReference>
<dbReference type="GO" id="GO:0005737">
    <property type="term" value="C:cytoplasm"/>
    <property type="evidence" value="ECO:0007669"/>
    <property type="project" value="UniProtKB-SubCell"/>
</dbReference>
<dbReference type="AlphaFoldDB" id="A0A8D8CTP9"/>
<evidence type="ECO:0000256" key="3">
    <source>
        <dbReference type="ARBA" id="ARBA00022786"/>
    </source>
</evidence>
<evidence type="ECO:0000256" key="6">
    <source>
        <dbReference type="ARBA" id="ARBA00072197"/>
    </source>
</evidence>
<feature type="repeat" description="ANK" evidence="7">
    <location>
        <begin position="117"/>
        <end position="149"/>
    </location>
</feature>
<evidence type="ECO:0000256" key="2">
    <source>
        <dbReference type="ARBA" id="ARBA00022737"/>
    </source>
</evidence>
<dbReference type="Pfam" id="PF12796">
    <property type="entry name" value="Ank_2"/>
    <property type="match status" value="1"/>
</dbReference>
<feature type="repeat" description="ANK" evidence="7">
    <location>
        <begin position="183"/>
        <end position="215"/>
    </location>
</feature>
<sequence length="683" mass="77010">MQDDTVKETTMADGALPEVPMPRGREFNKFSLVHRVYYACRDGFSRLLLATLKDIDCEHDRKAIVDQDFTEEDRQVYTPLIAAAMRGHYDVVHILLTQLRPNLEKEGCVKFDGHLIEGASALWVAAGAGHLNIIKLLVEHGADLNHHTRNLSTPVRAACFDGRLDIIRYLVDHDANINFANAYNNTCLMIAAYKGHAEVVEYLLENDALPNEQANCGATALHYAAECGHVEVCGVLLDYGAVFKHNEYGMTPVICAAERTRETVVELFVNKAGLLSREEQIDALELMGASFANDKDNYSLVKAFRYLISAMELRFEDINHQVRKPILPPIPAYEHWIECQTMQDLQAIRYNHNSLHMESLTIRERILGRHCPEVVHSIVFRGAVCADNGRFDRCESLWLHAMHLKQANSLSIQRDLLRFAQLFSQMLSINVALRFCNVTEVLAACVEELGLNQQKLVDPGPKDLIEVVAEEHELNIVTVLYLITIITKLLRQNTSTQVTDITEENMREVYRLVYRLNQMSVKLRDDQSLLHLSVNGVTPVDDFHTDDICRFPCIDTVKLLLRCGAPISVVDVDRNTPLHTLCSTLQTIAIRMSDDDVKAVVKELTELFIDAGIHLDAVNSEGLKASQVCVQNSVGNFIRGYEARAVNLKCLAARCIALHRVPYKDGIPRQLEAFVQLHCSEKY</sequence>